<evidence type="ECO:0000313" key="1">
    <source>
        <dbReference type="EMBL" id="KNF00935.1"/>
    </source>
</evidence>
<organism evidence="1 2">
    <name type="scientific">Puccinia striiformis f. sp. tritici PST-78</name>
    <dbReference type="NCBI Taxonomy" id="1165861"/>
    <lineage>
        <taxon>Eukaryota</taxon>
        <taxon>Fungi</taxon>
        <taxon>Dikarya</taxon>
        <taxon>Basidiomycota</taxon>
        <taxon>Pucciniomycotina</taxon>
        <taxon>Pucciniomycetes</taxon>
        <taxon>Pucciniales</taxon>
        <taxon>Pucciniaceae</taxon>
        <taxon>Puccinia</taxon>
    </lineage>
</organism>
<sequence>MLETITRHIYGKFKIVAMGDKPNQKPDQAILTWKVLKAQSGHQNHKVYPGLHDP</sequence>
<accession>A0A0L0VPK4</accession>
<dbReference type="AlphaFoldDB" id="A0A0L0VPK4"/>
<protein>
    <submittedName>
        <fullName evidence="1">Uncharacterized protein</fullName>
    </submittedName>
</protein>
<comment type="caution">
    <text evidence="1">The sequence shown here is derived from an EMBL/GenBank/DDBJ whole genome shotgun (WGS) entry which is preliminary data.</text>
</comment>
<evidence type="ECO:0000313" key="2">
    <source>
        <dbReference type="Proteomes" id="UP000054564"/>
    </source>
</evidence>
<gene>
    <name evidence="1" type="ORF">PSTG_05832</name>
</gene>
<keyword evidence="2" id="KW-1185">Reference proteome</keyword>
<reference evidence="2" key="1">
    <citation type="submission" date="2014-03" db="EMBL/GenBank/DDBJ databases">
        <title>The Genome Sequence of Puccinia striiformis f. sp. tritici PST-78.</title>
        <authorList>
            <consortium name="The Broad Institute Genome Sequencing Platform"/>
            <person name="Cuomo C."/>
            <person name="Hulbert S."/>
            <person name="Chen X."/>
            <person name="Walker B."/>
            <person name="Young S.K."/>
            <person name="Zeng Q."/>
            <person name="Gargeya S."/>
            <person name="Fitzgerald M."/>
            <person name="Haas B."/>
            <person name="Abouelleil A."/>
            <person name="Alvarado L."/>
            <person name="Arachchi H.M."/>
            <person name="Berlin A.M."/>
            <person name="Chapman S.B."/>
            <person name="Goldberg J."/>
            <person name="Griggs A."/>
            <person name="Gujja S."/>
            <person name="Hansen M."/>
            <person name="Howarth C."/>
            <person name="Imamovic A."/>
            <person name="Larimer J."/>
            <person name="McCowan C."/>
            <person name="Montmayeur A."/>
            <person name="Murphy C."/>
            <person name="Neiman D."/>
            <person name="Pearson M."/>
            <person name="Priest M."/>
            <person name="Roberts A."/>
            <person name="Saif S."/>
            <person name="Shea T."/>
            <person name="Sisk P."/>
            <person name="Sykes S."/>
            <person name="Wortman J."/>
            <person name="Nusbaum C."/>
            <person name="Birren B."/>
        </authorList>
    </citation>
    <scope>NUCLEOTIDE SEQUENCE [LARGE SCALE GENOMIC DNA]</scope>
    <source>
        <strain evidence="2">race PST-78</strain>
    </source>
</reference>
<dbReference type="OrthoDB" id="2500155at2759"/>
<dbReference type="Proteomes" id="UP000054564">
    <property type="component" value="Unassembled WGS sequence"/>
</dbReference>
<name>A0A0L0VPK4_9BASI</name>
<dbReference type="EMBL" id="AJIL01000033">
    <property type="protein sequence ID" value="KNF00935.1"/>
    <property type="molecule type" value="Genomic_DNA"/>
</dbReference>
<proteinExistence type="predicted"/>